<sequence length="309" mass="34607">MRILYYNEGENPAEWLPSLKTALPEAEIRLWQPGDNAPADYALVWNPPASLFQNRTGLKAIFNLAAGVDSLLAMSHAIDINVPIFRLEDAGMAIQMAEYVTHAVLRYYRRFDEYEKQAGNRIWEMLTPYKREDFTIGIMGMGIMGTAVAKALMPFGFPLRGWSRHIKNIPGIACYAGKQQMQAFLDNVRILVCVLPLTAETEGILCLDNFRHLGHGAYLINAGRGKHLVENDLLEAMRTGLIRAATLDVTGQEPLPPDHPFWNHAGITITPHIAALTFCHETVRQVANFIHALEKGEKLTSQVNPERGY</sequence>
<dbReference type="AlphaFoldDB" id="A0A9E9NTV0"/>
<name>A0A9E9NTV0_9BURK</name>
<dbReference type="Proteomes" id="UP001164819">
    <property type="component" value="Chromosome"/>
</dbReference>
<keyword evidence="2" id="KW-0520">NAD</keyword>
<dbReference type="RefSeq" id="WP_269284696.1">
    <property type="nucleotide sequence ID" value="NZ_CP098251.1"/>
</dbReference>
<dbReference type="Pfam" id="PF02826">
    <property type="entry name" value="2-Hacid_dh_C"/>
    <property type="match status" value="1"/>
</dbReference>
<dbReference type="InterPro" id="IPR006140">
    <property type="entry name" value="D-isomer_DH_NAD-bd"/>
</dbReference>
<dbReference type="CDD" id="cd12164">
    <property type="entry name" value="GDH_like_2"/>
    <property type="match status" value="1"/>
</dbReference>
<evidence type="ECO:0000313" key="3">
    <source>
        <dbReference type="EMBL" id="WAV92158.1"/>
    </source>
</evidence>
<dbReference type="GO" id="GO:0016491">
    <property type="term" value="F:oxidoreductase activity"/>
    <property type="evidence" value="ECO:0007669"/>
    <property type="project" value="UniProtKB-KW"/>
</dbReference>
<proteinExistence type="predicted"/>
<evidence type="ECO:0000256" key="2">
    <source>
        <dbReference type="ARBA" id="ARBA00023027"/>
    </source>
</evidence>
<dbReference type="EMBL" id="CP098251">
    <property type="protein sequence ID" value="WAV92158.1"/>
    <property type="molecule type" value="Genomic_DNA"/>
</dbReference>
<dbReference type="PANTHER" id="PTHR43333">
    <property type="entry name" value="2-HACID_DH_C DOMAIN-CONTAINING PROTEIN"/>
    <property type="match status" value="1"/>
</dbReference>
<accession>A0A9E9NTV0</accession>
<keyword evidence="1" id="KW-0560">Oxidoreductase</keyword>
<organism evidence="3">
    <name type="scientific">Oxalobacter aliiformigenes</name>
    <dbReference type="NCBI Taxonomy" id="2946593"/>
    <lineage>
        <taxon>Bacteria</taxon>
        <taxon>Pseudomonadati</taxon>
        <taxon>Pseudomonadota</taxon>
        <taxon>Betaproteobacteria</taxon>
        <taxon>Burkholderiales</taxon>
        <taxon>Oxalobacteraceae</taxon>
        <taxon>Oxalobacter</taxon>
    </lineage>
</organism>
<dbReference type="InterPro" id="IPR036291">
    <property type="entry name" value="NAD(P)-bd_dom_sf"/>
</dbReference>
<dbReference type="GO" id="GO:0051287">
    <property type="term" value="F:NAD binding"/>
    <property type="evidence" value="ECO:0007669"/>
    <property type="project" value="InterPro"/>
</dbReference>
<protein>
    <submittedName>
        <fullName evidence="3">Glyoxylate/hydroxypyruvate reductase A</fullName>
    </submittedName>
</protein>
<evidence type="ECO:0000256" key="1">
    <source>
        <dbReference type="ARBA" id="ARBA00023002"/>
    </source>
</evidence>
<dbReference type="PANTHER" id="PTHR43333:SF1">
    <property type="entry name" value="D-ISOMER SPECIFIC 2-HYDROXYACID DEHYDROGENASE NAD-BINDING DOMAIN-CONTAINING PROTEIN"/>
    <property type="match status" value="1"/>
</dbReference>
<reference evidence="3" key="1">
    <citation type="journal article" date="2022" name="Front. Microbiol.">
        <title>New perspectives on an old grouping: The genomic and phenotypic variability of Oxalobacter formigenes and the implications for calcium oxalate stone prevention.</title>
        <authorList>
            <person name="Chmiel J.A."/>
            <person name="Carr C."/>
            <person name="Stuivenberg G.A."/>
            <person name="Venema R."/>
            <person name="Chanyi R.M."/>
            <person name="Al K.F."/>
            <person name="Giguere D."/>
            <person name="Say H."/>
            <person name="Akouris P.P."/>
            <person name="Dominguez Romero S.A."/>
            <person name="Kwong A."/>
            <person name="Tai V."/>
            <person name="Koval S.F."/>
            <person name="Razvi H."/>
            <person name="Bjazevic J."/>
            <person name="Burton J.P."/>
        </authorList>
    </citation>
    <scope>NUCLEOTIDE SEQUENCE</scope>
    <source>
        <strain evidence="3">OxK</strain>
    </source>
</reference>
<dbReference type="SUPFAM" id="SSF51735">
    <property type="entry name" value="NAD(P)-binding Rossmann-fold domains"/>
    <property type="match status" value="1"/>
</dbReference>
<dbReference type="Gene3D" id="3.40.50.720">
    <property type="entry name" value="NAD(P)-binding Rossmann-like Domain"/>
    <property type="match status" value="2"/>
</dbReference>
<gene>
    <name evidence="3" type="ORF">NB646_02395</name>
</gene>